<dbReference type="InterPro" id="IPR036922">
    <property type="entry name" value="Rieske_2Fe-2S_sf"/>
</dbReference>
<dbReference type="GO" id="GO:0051213">
    <property type="term" value="F:dioxygenase activity"/>
    <property type="evidence" value="ECO:0007669"/>
    <property type="project" value="UniProtKB-KW"/>
</dbReference>
<dbReference type="GO" id="GO:0046872">
    <property type="term" value="F:metal ion binding"/>
    <property type="evidence" value="ECO:0007669"/>
    <property type="project" value="UniProtKB-KW"/>
</dbReference>
<evidence type="ECO:0000256" key="5">
    <source>
        <dbReference type="ARBA" id="ARBA00023014"/>
    </source>
</evidence>
<dbReference type="Pfam" id="PF19112">
    <property type="entry name" value="VanA_C"/>
    <property type="match status" value="1"/>
</dbReference>
<evidence type="ECO:0000313" key="7">
    <source>
        <dbReference type="EMBL" id="QBR03831.1"/>
    </source>
</evidence>
<dbReference type="InterPro" id="IPR017941">
    <property type="entry name" value="Rieske_2Fe-2S"/>
</dbReference>
<keyword evidence="4" id="KW-0408">Iron</keyword>
<evidence type="ECO:0000256" key="3">
    <source>
        <dbReference type="ARBA" id="ARBA00023002"/>
    </source>
</evidence>
<dbReference type="GO" id="GO:0051537">
    <property type="term" value="F:2 iron, 2 sulfur cluster binding"/>
    <property type="evidence" value="ECO:0007669"/>
    <property type="project" value="UniProtKB-KW"/>
</dbReference>
<evidence type="ECO:0000256" key="1">
    <source>
        <dbReference type="ARBA" id="ARBA00022714"/>
    </source>
</evidence>
<sequence>MYLRNAWYVAAWSDEIGERPVGRVILGEPVVFYRNADRVVVALEDACPHRKLPLSMGEVVGNHLRCGYHGLEFGANGACTRAPGLSRTPPNACVKAYPVEERYGLIWIWMGPAELADPDTIIAVAHYDDPAWGINRGPAMDVDCSYLYMTDNLLDPSHVTYVHKTSLGNVATADVPVKMSVLENGVLAARWMLDCELAPFFLPYVNFTGRADRLQHYEVQYPSHAIIRDIIAPANSGAPQGTLHPSVFLMDSYNFVTPVTENSCRYFWFQVRNFRPDCTATSLALTSDFIAAFEEDLVVLAAVDRGMANKRTPNTDIETDAAPLRFRRVLKKMIDAEQALQPVLS</sequence>
<feature type="domain" description="Rieske" evidence="6">
    <location>
        <begin position="7"/>
        <end position="108"/>
    </location>
</feature>
<dbReference type="Pfam" id="PF00355">
    <property type="entry name" value="Rieske"/>
    <property type="match status" value="1"/>
</dbReference>
<dbReference type="KEGG" id="ppai:E1956_38260"/>
<evidence type="ECO:0000259" key="6">
    <source>
        <dbReference type="PROSITE" id="PS51296"/>
    </source>
</evidence>
<dbReference type="PANTHER" id="PTHR21266">
    <property type="entry name" value="IRON-SULFUR DOMAIN CONTAINING PROTEIN"/>
    <property type="match status" value="1"/>
</dbReference>
<dbReference type="InterPro" id="IPR050584">
    <property type="entry name" value="Cholesterol_7-desaturase"/>
</dbReference>
<dbReference type="SUPFAM" id="SSF55961">
    <property type="entry name" value="Bet v1-like"/>
    <property type="match status" value="1"/>
</dbReference>
<organism evidence="7 8">
    <name type="scientific">Paraburkholderia pallida</name>
    <dbReference type="NCBI Taxonomy" id="2547399"/>
    <lineage>
        <taxon>Bacteria</taxon>
        <taxon>Pseudomonadati</taxon>
        <taxon>Pseudomonadota</taxon>
        <taxon>Betaproteobacteria</taxon>
        <taxon>Burkholderiales</taxon>
        <taxon>Burkholderiaceae</taxon>
        <taxon>Paraburkholderia</taxon>
    </lineage>
</organism>
<dbReference type="InterPro" id="IPR044043">
    <property type="entry name" value="VanA_C_cat"/>
</dbReference>
<dbReference type="CDD" id="cd08878">
    <property type="entry name" value="RHO_alpha_C_DMO-like"/>
    <property type="match status" value="1"/>
</dbReference>
<evidence type="ECO:0000256" key="2">
    <source>
        <dbReference type="ARBA" id="ARBA00022723"/>
    </source>
</evidence>
<dbReference type="PROSITE" id="PS51296">
    <property type="entry name" value="RIESKE"/>
    <property type="match status" value="1"/>
</dbReference>
<keyword evidence="2" id="KW-0479">Metal-binding</keyword>
<keyword evidence="5" id="KW-0411">Iron-sulfur</keyword>
<dbReference type="PANTHER" id="PTHR21266:SF60">
    <property type="entry name" value="3-KETOSTEROID-9-ALPHA-MONOOXYGENASE, OXYGENASE COMPONENT"/>
    <property type="match status" value="1"/>
</dbReference>
<dbReference type="Proteomes" id="UP000295727">
    <property type="component" value="Chromosome 4"/>
</dbReference>
<name>A0A4P7D4U7_9BURK</name>
<dbReference type="OrthoDB" id="9790995at2"/>
<keyword evidence="3" id="KW-0560">Oxidoreductase</keyword>
<reference evidence="7 8" key="1">
    <citation type="submission" date="2019-03" db="EMBL/GenBank/DDBJ databases">
        <title>Paraburkholderia sp. 7MH5, isolated from subtropical forest soil.</title>
        <authorList>
            <person name="Gao Z.-H."/>
            <person name="Qiu L.-H."/>
        </authorList>
    </citation>
    <scope>NUCLEOTIDE SEQUENCE [LARGE SCALE GENOMIC DNA]</scope>
    <source>
        <strain evidence="7 8">7MH5</strain>
    </source>
</reference>
<gene>
    <name evidence="7" type="ORF">E1956_38260</name>
</gene>
<keyword evidence="1" id="KW-0001">2Fe-2S</keyword>
<accession>A0A4P7D4U7</accession>
<dbReference type="EMBL" id="CP038151">
    <property type="protein sequence ID" value="QBR03831.1"/>
    <property type="molecule type" value="Genomic_DNA"/>
</dbReference>
<keyword evidence="8" id="KW-1185">Reference proteome</keyword>
<evidence type="ECO:0000256" key="4">
    <source>
        <dbReference type="ARBA" id="ARBA00023004"/>
    </source>
</evidence>
<dbReference type="AlphaFoldDB" id="A0A4P7D4U7"/>
<proteinExistence type="predicted"/>
<protein>
    <submittedName>
        <fullName evidence="7">Aromatic ring-hydroxylating dioxygenase subunit alpha</fullName>
    </submittedName>
</protein>
<dbReference type="Gene3D" id="3.90.380.10">
    <property type="entry name" value="Naphthalene 1,2-dioxygenase Alpha Subunit, Chain A, domain 1"/>
    <property type="match status" value="1"/>
</dbReference>
<dbReference type="SUPFAM" id="SSF50022">
    <property type="entry name" value="ISP domain"/>
    <property type="match status" value="1"/>
</dbReference>
<keyword evidence="7" id="KW-0223">Dioxygenase</keyword>
<evidence type="ECO:0000313" key="8">
    <source>
        <dbReference type="Proteomes" id="UP000295727"/>
    </source>
</evidence>
<dbReference type="Gene3D" id="2.102.10.10">
    <property type="entry name" value="Rieske [2Fe-2S] iron-sulphur domain"/>
    <property type="match status" value="1"/>
</dbReference>